<gene>
    <name evidence="1" type="ORF">Lgra_0487</name>
    <name evidence="2" type="ORF">NCTC12388_01399</name>
</gene>
<dbReference type="RefSeq" id="WP_058497699.1">
    <property type="nucleotide sequence ID" value="NZ_CAAAHW010000001.1"/>
</dbReference>
<name>A0A378JAM1_9GAMM</name>
<dbReference type="EMBL" id="LNYE01000005">
    <property type="protein sequence ID" value="KTD14784.1"/>
    <property type="molecule type" value="Genomic_DNA"/>
</dbReference>
<organism evidence="2 4">
    <name type="scientific">Legionella gratiana</name>
    <dbReference type="NCBI Taxonomy" id="45066"/>
    <lineage>
        <taxon>Bacteria</taxon>
        <taxon>Pseudomonadati</taxon>
        <taxon>Pseudomonadota</taxon>
        <taxon>Gammaproteobacteria</taxon>
        <taxon>Legionellales</taxon>
        <taxon>Legionellaceae</taxon>
        <taxon>Legionella</taxon>
    </lineage>
</organism>
<reference evidence="1 3" key="1">
    <citation type="submission" date="2015-11" db="EMBL/GenBank/DDBJ databases">
        <title>Genomic analysis of 38 Legionella species identifies large and diverse effector repertoires.</title>
        <authorList>
            <person name="Burstein D."/>
            <person name="Amaro F."/>
            <person name="Zusman T."/>
            <person name="Lifshitz Z."/>
            <person name="Cohen O."/>
            <person name="Gilbert J.A."/>
            <person name="Pupko T."/>
            <person name="Shuman H.A."/>
            <person name="Segal G."/>
        </authorList>
    </citation>
    <scope>NUCLEOTIDE SEQUENCE [LARGE SCALE GENOMIC DNA]</scope>
    <source>
        <strain evidence="1 3">Lyon 8420412</strain>
    </source>
</reference>
<evidence type="ECO:0000313" key="1">
    <source>
        <dbReference type="EMBL" id="KTD14784.1"/>
    </source>
</evidence>
<evidence type="ECO:0000313" key="2">
    <source>
        <dbReference type="EMBL" id="STX44188.1"/>
    </source>
</evidence>
<sequence>MSLRIGYDDNLGFPRDFTKAVPCELIAYHQLSKMITAFDKEKLWGIFTPAGTLPYLKQGVILAQACLQPAIQADFVTPKNLSILDLNTQVLGRINPYCTTSFWGLLIALMPHFPKGTILEFKETNGFYDLLEQTTLGNVDGAMVWNRILKKFPDKADKVHVLFTQKNLPPPILYVQSHESQLIEKITRFTTQDKQFLFSGFKKPDDLLLGPFIDNMKNVTSHFIIQKSH</sequence>
<accession>A0A378JAM1</accession>
<dbReference type="Proteomes" id="UP000254476">
    <property type="component" value="Unassembled WGS sequence"/>
</dbReference>
<dbReference type="AlphaFoldDB" id="A0A378JAM1"/>
<keyword evidence="3" id="KW-1185">Reference proteome</keyword>
<proteinExistence type="predicted"/>
<protein>
    <submittedName>
        <fullName evidence="2">Uncharacterized protein</fullName>
    </submittedName>
</protein>
<dbReference type="EMBL" id="UGOB01000001">
    <property type="protein sequence ID" value="STX44188.1"/>
    <property type="molecule type" value="Genomic_DNA"/>
</dbReference>
<reference evidence="2 4" key="2">
    <citation type="submission" date="2018-06" db="EMBL/GenBank/DDBJ databases">
        <authorList>
            <consortium name="Pathogen Informatics"/>
            <person name="Doyle S."/>
        </authorList>
    </citation>
    <scope>NUCLEOTIDE SEQUENCE [LARGE SCALE GENOMIC DNA]</scope>
    <source>
        <strain evidence="2 4">NCTC12388</strain>
    </source>
</reference>
<dbReference type="Proteomes" id="UP000054691">
    <property type="component" value="Unassembled WGS sequence"/>
</dbReference>
<evidence type="ECO:0000313" key="4">
    <source>
        <dbReference type="Proteomes" id="UP000254476"/>
    </source>
</evidence>
<evidence type="ECO:0000313" key="3">
    <source>
        <dbReference type="Proteomes" id="UP000054691"/>
    </source>
</evidence>
<dbReference type="STRING" id="45066.Lgra_0487"/>